<evidence type="ECO:0000256" key="3">
    <source>
        <dbReference type="ARBA" id="ARBA00022723"/>
    </source>
</evidence>
<dbReference type="InterPro" id="IPR036291">
    <property type="entry name" value="NAD(P)-bd_dom_sf"/>
</dbReference>
<sequence length="360" mass="37707">MRAWELNDSDTGGLHLIEAPDPQLRPGAAVVDVLAVHVPAYTAVLTTGLRGHVPTPLILGTGGVGRVRAVAPDVFGLHLDDVVLNAGLLRSSDITDQEEFILSWTGIGGRGERTADIARMQEVWRDGTFAERAVLPAQVLVRLPGAQDDPRPERLAVLPWLSIAAEALVRGEQQPGDVVAVLGATGQLGGAAVLMALARGASRVVAVGRDRVALERLAGLDPRVTVVALGGDRVQDAAAVRAAGEPDLVLDTLGATDSAEPTLTGFDSLRPGGTLVLVGGVRHDLALPYGHLMRRRLSVRGSWMARPETVSGVWRLVRSGTVDLDQVTVRTVGLHDPAAALKLAADTGGLDFVVLLPSAL</sequence>
<dbReference type="InterPro" id="IPR013154">
    <property type="entry name" value="ADH-like_N"/>
</dbReference>
<accession>A0ABP6Z6X8</accession>
<dbReference type="Gene3D" id="3.40.50.720">
    <property type="entry name" value="NAD(P)-binding Rossmann-like Domain"/>
    <property type="match status" value="1"/>
</dbReference>
<evidence type="ECO:0000259" key="6">
    <source>
        <dbReference type="Pfam" id="PF00107"/>
    </source>
</evidence>
<dbReference type="EMBL" id="BAAAZO010000002">
    <property type="protein sequence ID" value="GAA3599747.1"/>
    <property type="molecule type" value="Genomic_DNA"/>
</dbReference>
<dbReference type="Pfam" id="PF00107">
    <property type="entry name" value="ADH_zinc_N"/>
    <property type="match status" value="1"/>
</dbReference>
<evidence type="ECO:0000259" key="7">
    <source>
        <dbReference type="Pfam" id="PF08240"/>
    </source>
</evidence>
<dbReference type="PANTHER" id="PTHR43350">
    <property type="entry name" value="NAD-DEPENDENT ALCOHOL DEHYDROGENASE"/>
    <property type="match status" value="1"/>
</dbReference>
<dbReference type="SUPFAM" id="SSF51735">
    <property type="entry name" value="NAD(P)-binding Rossmann-fold domains"/>
    <property type="match status" value="1"/>
</dbReference>
<evidence type="ECO:0000313" key="9">
    <source>
        <dbReference type="Proteomes" id="UP001501074"/>
    </source>
</evidence>
<dbReference type="InterPro" id="IPR013149">
    <property type="entry name" value="ADH-like_C"/>
</dbReference>
<dbReference type="InterPro" id="IPR011032">
    <property type="entry name" value="GroES-like_sf"/>
</dbReference>
<name>A0ABP6Z6X8_9ACTN</name>
<comment type="caution">
    <text evidence="8">The sequence shown here is derived from an EMBL/GenBank/DDBJ whole genome shotgun (WGS) entry which is preliminary data.</text>
</comment>
<dbReference type="RefSeq" id="WP_231489045.1">
    <property type="nucleotide sequence ID" value="NZ_BAAAZO010000002.1"/>
</dbReference>
<reference evidence="9" key="1">
    <citation type="journal article" date="2019" name="Int. J. Syst. Evol. Microbiol.">
        <title>The Global Catalogue of Microorganisms (GCM) 10K type strain sequencing project: providing services to taxonomists for standard genome sequencing and annotation.</title>
        <authorList>
            <consortium name="The Broad Institute Genomics Platform"/>
            <consortium name="The Broad Institute Genome Sequencing Center for Infectious Disease"/>
            <person name="Wu L."/>
            <person name="Ma J."/>
        </authorList>
    </citation>
    <scope>NUCLEOTIDE SEQUENCE [LARGE SCALE GENOMIC DNA]</scope>
    <source>
        <strain evidence="9">JCM 16902</strain>
    </source>
</reference>
<protein>
    <recommendedName>
        <fullName evidence="10">Alcohol dehydrogenase</fullName>
    </recommendedName>
</protein>
<evidence type="ECO:0000313" key="8">
    <source>
        <dbReference type="EMBL" id="GAA3599747.1"/>
    </source>
</evidence>
<proteinExistence type="inferred from homology"/>
<comment type="cofactor">
    <cofactor evidence="1">
        <name>Zn(2+)</name>
        <dbReference type="ChEBI" id="CHEBI:29105"/>
    </cofactor>
</comment>
<feature type="domain" description="Alcohol dehydrogenase-like C-terminal" evidence="6">
    <location>
        <begin position="188"/>
        <end position="317"/>
    </location>
</feature>
<evidence type="ECO:0000256" key="5">
    <source>
        <dbReference type="ARBA" id="ARBA00023002"/>
    </source>
</evidence>
<dbReference type="SUPFAM" id="SSF50129">
    <property type="entry name" value="GroES-like"/>
    <property type="match status" value="1"/>
</dbReference>
<dbReference type="Proteomes" id="UP001501074">
    <property type="component" value="Unassembled WGS sequence"/>
</dbReference>
<dbReference type="PANTHER" id="PTHR43350:SF17">
    <property type="entry name" value="NAD-DEPENDENT ALCOHOL DEHYDROGENASE"/>
    <property type="match status" value="1"/>
</dbReference>
<evidence type="ECO:0000256" key="2">
    <source>
        <dbReference type="ARBA" id="ARBA00008072"/>
    </source>
</evidence>
<comment type="similarity">
    <text evidence="2">Belongs to the zinc-containing alcohol dehydrogenase family.</text>
</comment>
<dbReference type="Pfam" id="PF08240">
    <property type="entry name" value="ADH_N"/>
    <property type="match status" value="1"/>
</dbReference>
<gene>
    <name evidence="8" type="ORF">GCM10022223_14050</name>
</gene>
<organism evidence="8 9">
    <name type="scientific">Kineosporia mesophila</name>
    <dbReference type="NCBI Taxonomy" id="566012"/>
    <lineage>
        <taxon>Bacteria</taxon>
        <taxon>Bacillati</taxon>
        <taxon>Actinomycetota</taxon>
        <taxon>Actinomycetes</taxon>
        <taxon>Kineosporiales</taxon>
        <taxon>Kineosporiaceae</taxon>
        <taxon>Kineosporia</taxon>
    </lineage>
</organism>
<evidence type="ECO:0000256" key="4">
    <source>
        <dbReference type="ARBA" id="ARBA00022833"/>
    </source>
</evidence>
<dbReference type="Gene3D" id="3.90.180.10">
    <property type="entry name" value="Medium-chain alcohol dehydrogenases, catalytic domain"/>
    <property type="match status" value="1"/>
</dbReference>
<evidence type="ECO:0000256" key="1">
    <source>
        <dbReference type="ARBA" id="ARBA00001947"/>
    </source>
</evidence>
<keyword evidence="3" id="KW-0479">Metal-binding</keyword>
<keyword evidence="5" id="KW-0560">Oxidoreductase</keyword>
<keyword evidence="9" id="KW-1185">Reference proteome</keyword>
<evidence type="ECO:0008006" key="10">
    <source>
        <dbReference type="Google" id="ProtNLM"/>
    </source>
</evidence>
<feature type="domain" description="Alcohol dehydrogenase-like N-terminal" evidence="7">
    <location>
        <begin position="26"/>
        <end position="144"/>
    </location>
</feature>
<keyword evidence="4" id="KW-0862">Zinc</keyword>